<feature type="signal peptide" evidence="3">
    <location>
        <begin position="1"/>
        <end position="17"/>
    </location>
</feature>
<keyword evidence="2" id="KW-0472">Membrane</keyword>
<reference evidence="5" key="3">
    <citation type="submission" date="2018-08" db="UniProtKB">
        <authorList>
            <consortium name="EnsemblPlants"/>
        </authorList>
    </citation>
    <scope>IDENTIFICATION</scope>
    <source>
        <strain evidence="5">cv. Bd21</strain>
    </source>
</reference>
<name>A0A0Q3H2Q9_BRADI</name>
<dbReference type="Proteomes" id="UP000008810">
    <property type="component" value="Chromosome 4"/>
</dbReference>
<protein>
    <submittedName>
        <fullName evidence="4 5">Uncharacterized protein</fullName>
    </submittedName>
</protein>
<accession>A0A0Q3H2Q9</accession>
<reference evidence="4 5" key="1">
    <citation type="journal article" date="2010" name="Nature">
        <title>Genome sequencing and analysis of the model grass Brachypodium distachyon.</title>
        <authorList>
            <consortium name="International Brachypodium Initiative"/>
        </authorList>
    </citation>
    <scope>NUCLEOTIDE SEQUENCE [LARGE SCALE GENOMIC DNA]</scope>
    <source>
        <strain evidence="4 5">Bd21</strain>
    </source>
</reference>
<reference evidence="4" key="2">
    <citation type="submission" date="2017-06" db="EMBL/GenBank/DDBJ databases">
        <title>WGS assembly of Brachypodium distachyon.</title>
        <authorList>
            <consortium name="The International Brachypodium Initiative"/>
            <person name="Lucas S."/>
            <person name="Harmon-Smith M."/>
            <person name="Lail K."/>
            <person name="Tice H."/>
            <person name="Grimwood J."/>
            <person name="Bruce D."/>
            <person name="Barry K."/>
            <person name="Shu S."/>
            <person name="Lindquist E."/>
            <person name="Wang M."/>
            <person name="Pitluck S."/>
            <person name="Vogel J.P."/>
            <person name="Garvin D.F."/>
            <person name="Mockler T.C."/>
            <person name="Schmutz J."/>
            <person name="Rokhsar D."/>
            <person name="Bevan M.W."/>
        </authorList>
    </citation>
    <scope>NUCLEOTIDE SEQUENCE</scope>
    <source>
        <strain evidence="4">Bd21</strain>
    </source>
</reference>
<sequence length="241" mass="26108">MALACSMMAAAWSMAVAACSMTAAVCLRTAMAWSSLLLLPLFFFLFLTGACSSHGRPPLFPALARAPLSLCAGASRSPRRPAPPPRRRARRHHFAAPPPPPGRSARPPLSRAAHARPPPSSVAASPRRRPLRPLLPRRRSLSWPRRERRLFPGLARCLPLLRPPLRPTRVAPVRPTRAPPRRPPPCSALHARRPPAALPTSLLCLQPGGPSKPGSPTPKPDPSPGPCPLFLFLLFLKLLKT</sequence>
<dbReference type="InParanoid" id="A0A0Q3H2Q9"/>
<dbReference type="EMBL" id="CM000883">
    <property type="protein sequence ID" value="KQJ87706.1"/>
    <property type="molecule type" value="Genomic_DNA"/>
</dbReference>
<feature type="compositionally biased region" description="Pro residues" evidence="1">
    <location>
        <begin position="177"/>
        <end position="186"/>
    </location>
</feature>
<feature type="chain" id="PRO_5035999609" evidence="3">
    <location>
        <begin position="18"/>
        <end position="241"/>
    </location>
</feature>
<keyword evidence="3" id="KW-0732">Signal</keyword>
<feature type="compositionally biased region" description="Low complexity" evidence="1">
    <location>
        <begin position="103"/>
        <end position="112"/>
    </location>
</feature>
<dbReference type="EnsemblPlants" id="KQJ87706">
    <property type="protein sequence ID" value="KQJ87706"/>
    <property type="gene ID" value="BRADI_4g13201v3"/>
</dbReference>
<evidence type="ECO:0000313" key="4">
    <source>
        <dbReference type="EMBL" id="KQJ87706.1"/>
    </source>
</evidence>
<evidence type="ECO:0000256" key="3">
    <source>
        <dbReference type="SAM" id="SignalP"/>
    </source>
</evidence>
<evidence type="ECO:0000256" key="1">
    <source>
        <dbReference type="SAM" id="MobiDB-lite"/>
    </source>
</evidence>
<organism evidence="4">
    <name type="scientific">Brachypodium distachyon</name>
    <name type="common">Purple false brome</name>
    <name type="synonym">Trachynia distachya</name>
    <dbReference type="NCBI Taxonomy" id="15368"/>
    <lineage>
        <taxon>Eukaryota</taxon>
        <taxon>Viridiplantae</taxon>
        <taxon>Streptophyta</taxon>
        <taxon>Embryophyta</taxon>
        <taxon>Tracheophyta</taxon>
        <taxon>Spermatophyta</taxon>
        <taxon>Magnoliopsida</taxon>
        <taxon>Liliopsida</taxon>
        <taxon>Poales</taxon>
        <taxon>Poaceae</taxon>
        <taxon>BOP clade</taxon>
        <taxon>Pooideae</taxon>
        <taxon>Stipodae</taxon>
        <taxon>Brachypodieae</taxon>
        <taxon>Brachypodium</taxon>
    </lineage>
</organism>
<proteinExistence type="predicted"/>
<keyword evidence="2" id="KW-1133">Transmembrane helix</keyword>
<keyword evidence="2" id="KW-0812">Transmembrane</keyword>
<keyword evidence="6" id="KW-1185">Reference proteome</keyword>
<gene>
    <name evidence="4" type="ORF">BRADI_4g13201v3</name>
</gene>
<feature type="region of interest" description="Disordered" evidence="1">
    <location>
        <begin position="165"/>
        <end position="224"/>
    </location>
</feature>
<feature type="compositionally biased region" description="Basic residues" evidence="1">
    <location>
        <begin position="85"/>
        <end position="94"/>
    </location>
</feature>
<feature type="compositionally biased region" description="Low complexity" evidence="1">
    <location>
        <begin position="167"/>
        <end position="176"/>
    </location>
</feature>
<feature type="transmembrane region" description="Helical" evidence="2">
    <location>
        <begin position="32"/>
        <end position="51"/>
    </location>
</feature>
<feature type="compositionally biased region" description="Pro residues" evidence="1">
    <location>
        <begin position="213"/>
        <end position="224"/>
    </location>
</feature>
<evidence type="ECO:0000256" key="2">
    <source>
        <dbReference type="SAM" id="Phobius"/>
    </source>
</evidence>
<dbReference type="AlphaFoldDB" id="A0A0Q3H2Q9"/>
<evidence type="ECO:0000313" key="6">
    <source>
        <dbReference type="Proteomes" id="UP000008810"/>
    </source>
</evidence>
<feature type="region of interest" description="Disordered" evidence="1">
    <location>
        <begin position="74"/>
        <end position="133"/>
    </location>
</feature>
<evidence type="ECO:0000313" key="5">
    <source>
        <dbReference type="EnsemblPlants" id="KQJ87706"/>
    </source>
</evidence>
<dbReference type="Gramene" id="KQJ87706">
    <property type="protein sequence ID" value="KQJ87706"/>
    <property type="gene ID" value="BRADI_4g13201v3"/>
</dbReference>